<organism evidence="2 4">
    <name type="scientific">Zhongshania aliphaticivorans</name>
    <dbReference type="NCBI Taxonomy" id="1470434"/>
    <lineage>
        <taxon>Bacteria</taxon>
        <taxon>Pseudomonadati</taxon>
        <taxon>Pseudomonadota</taxon>
        <taxon>Gammaproteobacteria</taxon>
        <taxon>Cellvibrionales</taxon>
        <taxon>Spongiibacteraceae</taxon>
        <taxon>Zhongshania</taxon>
    </lineage>
</organism>
<dbReference type="AlphaFoldDB" id="A0A5S9QLH0"/>
<evidence type="ECO:0000313" key="1">
    <source>
        <dbReference type="EMBL" id="CAA0112241.1"/>
    </source>
</evidence>
<dbReference type="EMBL" id="CACSIK010000003">
    <property type="protein sequence ID" value="CAA0112241.1"/>
    <property type="molecule type" value="Genomic_DNA"/>
</dbReference>
<evidence type="ECO:0008006" key="5">
    <source>
        <dbReference type="Google" id="ProtNLM"/>
    </source>
</evidence>
<dbReference type="GO" id="GO:0042834">
    <property type="term" value="F:peptidoglycan binding"/>
    <property type="evidence" value="ECO:0007669"/>
    <property type="project" value="InterPro"/>
</dbReference>
<keyword evidence="3" id="KW-1185">Reference proteome</keyword>
<evidence type="ECO:0000313" key="2">
    <source>
        <dbReference type="EMBL" id="CAA0119159.1"/>
    </source>
</evidence>
<proteinExistence type="predicted"/>
<dbReference type="RefSeq" id="WP_159270138.1">
    <property type="nucleotide sequence ID" value="NZ_CACSIK010000003.1"/>
</dbReference>
<accession>A0A5S9QLH0</accession>
<sequence>MRWLFLFFLIANVAVFVIRGQDDGSQEFAFTGEEQLGGLVLLSESKAVSESDMSPVVESEGGKLVEAPLGCLVLGPYRNISEARGDRESILGSRLLLESYERSADYWVYLGPYGSASEAAKIGASLRIKRIDNFVIRSGELKNAISLGVFTSVERANIHAKGLRKKKYEVSVRRVGKLAKRYWLAYQGGENAPLYLEAKSKMQKNTDNNKSLEKKSCNLIASYKELD</sequence>
<dbReference type="Proteomes" id="UP000435877">
    <property type="component" value="Unassembled WGS sequence"/>
</dbReference>
<dbReference type="InterPro" id="IPR036680">
    <property type="entry name" value="SPOR-like_sf"/>
</dbReference>
<dbReference type="Proteomes" id="UP000439591">
    <property type="component" value="Unassembled WGS sequence"/>
</dbReference>
<dbReference type="OrthoDB" id="6193567at2"/>
<gene>
    <name evidence="1" type="ORF">IHBHHGIJ_03390</name>
    <name evidence="2" type="ORF">KFEGEMFD_03603</name>
</gene>
<reference evidence="3 4" key="1">
    <citation type="submission" date="2019-11" db="EMBL/GenBank/DDBJ databases">
        <authorList>
            <person name="Holert J."/>
        </authorList>
    </citation>
    <scope>NUCLEOTIDE SEQUENCE [LARGE SCALE GENOMIC DNA]</scope>
    <source>
        <strain evidence="2">BC3_2A</strain>
        <strain evidence="1">SB11_1A</strain>
    </source>
</reference>
<evidence type="ECO:0000313" key="4">
    <source>
        <dbReference type="Proteomes" id="UP000439591"/>
    </source>
</evidence>
<protein>
    <recommendedName>
        <fullName evidence="5">SPOR domain-containing protein</fullName>
    </recommendedName>
</protein>
<evidence type="ECO:0000313" key="3">
    <source>
        <dbReference type="Proteomes" id="UP000435877"/>
    </source>
</evidence>
<name>A0A5S9QLH0_9GAMM</name>
<dbReference type="EMBL" id="CACSIM010000006">
    <property type="protein sequence ID" value="CAA0119159.1"/>
    <property type="molecule type" value="Genomic_DNA"/>
</dbReference>
<dbReference type="SUPFAM" id="SSF110997">
    <property type="entry name" value="Sporulation related repeat"/>
    <property type="match status" value="1"/>
</dbReference>